<evidence type="ECO:0000313" key="2">
    <source>
        <dbReference type="Proteomes" id="UP000199598"/>
    </source>
</evidence>
<comment type="caution">
    <text evidence="1">The sequence shown here is derived from an EMBL/GenBank/DDBJ whole genome shotgun (WGS) entry which is preliminary data.</text>
</comment>
<name>A0A1I3ZCB7_9HYPH</name>
<protein>
    <submittedName>
        <fullName evidence="1">Uncharacterized protein</fullName>
    </submittedName>
</protein>
<gene>
    <name evidence="1" type="ORF">SAMN04488518_1052</name>
</gene>
<dbReference type="RefSeq" id="WP_093519183.1">
    <property type="nucleotide sequence ID" value="NZ_FOSK01000005.1"/>
</dbReference>
<organism evidence="1 2">
    <name type="scientific">Pseudovibrio ascidiaceicola</name>
    <dbReference type="NCBI Taxonomy" id="285279"/>
    <lineage>
        <taxon>Bacteria</taxon>
        <taxon>Pseudomonadati</taxon>
        <taxon>Pseudomonadota</taxon>
        <taxon>Alphaproteobacteria</taxon>
        <taxon>Hyphomicrobiales</taxon>
        <taxon>Stappiaceae</taxon>
        <taxon>Pseudovibrio</taxon>
    </lineage>
</organism>
<evidence type="ECO:0000313" key="1">
    <source>
        <dbReference type="EMBL" id="SFK41341.1"/>
    </source>
</evidence>
<sequence>MQEQDSNTSSGLTAGQVEIYDKDAPALPSGNYTLTVDQAVKQDGTCAVSSSNDDQCTAYSTSLDFSVTGPKLSMSTDQVVEVFPPSRSPGAWQETLPYITLSSPTLPWESELTVPNTSENAPWLALVVLTEDELGGAGQPVTSGTVGTLINPSSADILAPVISPAPTTQEQEEKIQMLDIPKDVFTANMPSAADMRLLAHVRRTSTDDGTATGEAGTETYSVIVANRLPQTGKNNSVFLISLEGLGDYLPGGSQSIAQAKTAVRVAVLYSWQMGTVTDTGDFCSNFQEISENGSTGMLKIDSSLEGQAGTILEQGFVPLTWNMRSGETMTAWYRGPFAPVATKEDLIVPPQTSGILPAVLHSDQLLRYNQSNGIFDVSYAAAFEVGRLLALSSPSYLTQIAGWRSDAVSQALDLTNNAYSEARDYLSSGGATSSESTPPPPPVSIQNWLARQAQLTGLPFSYLVPNASILDAEQLRFFIVDQNWIYYFLMGALSVGILEDSSLAHHQGSAHTTVTQAMTQANNGEGWVEPITGYLLRSKLVTDFPKMTVSAKAANNNPLVCLQKQNLSSSVAFGMFYGVPKSVSFTQPERHLQFGIFSHNDGYVIPARYISGSNAGSEIPGESTGADDVAVSMRTGSTGVVSVDATARQLAAVIAANDSILQDTSDLTSGQFAIQLIKPAGSFTFSWSSTSQNNTNGEAA</sequence>
<keyword evidence="2" id="KW-1185">Reference proteome</keyword>
<dbReference type="EMBL" id="FOSK01000005">
    <property type="protein sequence ID" value="SFK41341.1"/>
    <property type="molecule type" value="Genomic_DNA"/>
</dbReference>
<reference evidence="1 2" key="1">
    <citation type="submission" date="2016-10" db="EMBL/GenBank/DDBJ databases">
        <authorList>
            <person name="Varghese N."/>
            <person name="Submissions S."/>
        </authorList>
    </citation>
    <scope>NUCLEOTIDE SEQUENCE [LARGE SCALE GENOMIC DNA]</scope>
    <source>
        <strain evidence="1 2">DSM 16392</strain>
    </source>
</reference>
<proteinExistence type="predicted"/>
<accession>A0A1I3ZCB7</accession>
<dbReference type="Proteomes" id="UP000199598">
    <property type="component" value="Unassembled WGS sequence"/>
</dbReference>